<comment type="caution">
    <text evidence="1">The sequence shown here is derived from an EMBL/GenBank/DDBJ whole genome shotgun (WGS) entry which is preliminary data.</text>
</comment>
<proteinExistence type="predicted"/>
<name>A0A2D0KSH6_9GAMM</name>
<dbReference type="Proteomes" id="UP000222366">
    <property type="component" value="Unassembled WGS sequence"/>
</dbReference>
<gene>
    <name evidence="1" type="ORF">Xsto_01314</name>
</gene>
<dbReference type="AlphaFoldDB" id="A0A2D0KSH6"/>
<dbReference type="EMBL" id="NJAJ01000009">
    <property type="protein sequence ID" value="PHM66382.1"/>
    <property type="molecule type" value="Genomic_DNA"/>
</dbReference>
<evidence type="ECO:0000313" key="2">
    <source>
        <dbReference type="Proteomes" id="UP000222366"/>
    </source>
</evidence>
<accession>A0A2D0KSH6</accession>
<keyword evidence="2" id="KW-1185">Reference proteome</keyword>
<evidence type="ECO:0000313" key="1">
    <source>
        <dbReference type="EMBL" id="PHM66382.1"/>
    </source>
</evidence>
<protein>
    <submittedName>
        <fullName evidence="1">Uncharacterized protein</fullName>
    </submittedName>
</protein>
<reference evidence="1 2" key="1">
    <citation type="journal article" date="2017" name="Nat. Microbiol.">
        <title>Natural product diversity associated with the nematode symbionts Photorhabdus and Xenorhabdus.</title>
        <authorList>
            <person name="Tobias N.J."/>
            <person name="Wolff H."/>
            <person name="Djahanschiri B."/>
            <person name="Grundmann F."/>
            <person name="Kronenwerth M."/>
            <person name="Shi Y.M."/>
            <person name="Simonyi S."/>
            <person name="Grun P."/>
            <person name="Shapiro-Ilan D."/>
            <person name="Pidot S.J."/>
            <person name="Stinear T.P."/>
            <person name="Ebersberger I."/>
            <person name="Bode H.B."/>
        </authorList>
    </citation>
    <scope>NUCLEOTIDE SEQUENCE [LARGE SCALE GENOMIC DNA]</scope>
    <source>
        <strain evidence="1 2">DSM 17904</strain>
    </source>
</reference>
<organism evidence="1 2">
    <name type="scientific">Xenorhabdus stockiae</name>
    <dbReference type="NCBI Taxonomy" id="351614"/>
    <lineage>
        <taxon>Bacteria</taxon>
        <taxon>Pseudomonadati</taxon>
        <taxon>Pseudomonadota</taxon>
        <taxon>Gammaproteobacteria</taxon>
        <taxon>Enterobacterales</taxon>
        <taxon>Morganellaceae</taxon>
        <taxon>Xenorhabdus</taxon>
    </lineage>
</organism>
<sequence>MVIDRDRNLFYTWYKRKMYVARYEEIGIIHSSNILYLKLYGLDESNNLISHIFVPSVSMLSFAQMSSESEKLYMLKFISMYLLKGKSSVSSVDFKKQASLLWQRKNPKPINWEFQSKNILAELDKFGPLGVLVSIKKVKEKNIE</sequence>